<dbReference type="GO" id="GO:0000156">
    <property type="term" value="F:phosphorelay response regulator activity"/>
    <property type="evidence" value="ECO:0007669"/>
    <property type="project" value="TreeGrafter"/>
</dbReference>
<dbReference type="PANTHER" id="PTHR48111">
    <property type="entry name" value="REGULATOR OF RPOS"/>
    <property type="match status" value="1"/>
</dbReference>
<dbReference type="SMART" id="SM00862">
    <property type="entry name" value="Trans_reg_C"/>
    <property type="match status" value="1"/>
</dbReference>
<keyword evidence="3" id="KW-0805">Transcription regulation</keyword>
<dbReference type="Gene3D" id="1.10.10.10">
    <property type="entry name" value="Winged helix-like DNA-binding domain superfamily/Winged helix DNA-binding domain"/>
    <property type="match status" value="1"/>
</dbReference>
<dbReference type="GO" id="GO:0032993">
    <property type="term" value="C:protein-DNA complex"/>
    <property type="evidence" value="ECO:0007669"/>
    <property type="project" value="TreeGrafter"/>
</dbReference>
<dbReference type="GO" id="GO:0000976">
    <property type="term" value="F:transcription cis-regulatory region binding"/>
    <property type="evidence" value="ECO:0007669"/>
    <property type="project" value="TreeGrafter"/>
</dbReference>
<dbReference type="SMART" id="SM00448">
    <property type="entry name" value="REC"/>
    <property type="match status" value="1"/>
</dbReference>
<dbReference type="Pfam" id="PF00072">
    <property type="entry name" value="Response_reg"/>
    <property type="match status" value="1"/>
</dbReference>
<dbReference type="InterPro" id="IPR001867">
    <property type="entry name" value="OmpR/PhoB-type_DNA-bd"/>
</dbReference>
<evidence type="ECO:0000256" key="2">
    <source>
        <dbReference type="ARBA" id="ARBA00023012"/>
    </source>
</evidence>
<dbReference type="EMBL" id="RYZS01000001">
    <property type="protein sequence ID" value="RVU94594.1"/>
    <property type="molecule type" value="Genomic_DNA"/>
</dbReference>
<sequence length="224" mass="25435">MGKILLLEDDQNLNNGIQLCLTREGYEVMACLDITSAERAFEQQEIDLIISDLSLPDGSGLDFCQKVRERSNVLILMLTSYNQEHDIVSGYVHGADDYMTKPFSLMVLVSKVQALMKRVVRNQGQELISGELSVSLNEMKVKLQGELLPLSKTEIQLLVLFMENPKQILSTDQLLDQIWDTKGEYVDTNTVSVNISRLRQKIGKERIKTVRGVGYLWINDVQKK</sequence>
<keyword evidence="1" id="KW-0597">Phosphoprotein</keyword>
<proteinExistence type="predicted"/>
<dbReference type="InterPro" id="IPR011006">
    <property type="entry name" value="CheY-like_superfamily"/>
</dbReference>
<dbReference type="CDD" id="cd00383">
    <property type="entry name" value="trans_reg_C"/>
    <property type="match status" value="1"/>
</dbReference>
<evidence type="ECO:0000256" key="4">
    <source>
        <dbReference type="ARBA" id="ARBA00023125"/>
    </source>
</evidence>
<comment type="caution">
    <text evidence="6">The sequence shown here is derived from an EMBL/GenBank/DDBJ whole genome shotgun (WGS) entry which is preliminary data.</text>
</comment>
<dbReference type="RefSeq" id="WP_127978642.1">
    <property type="nucleotide sequence ID" value="NZ_CP034169.1"/>
</dbReference>
<dbReference type="GO" id="GO:0005829">
    <property type="term" value="C:cytosol"/>
    <property type="evidence" value="ECO:0007669"/>
    <property type="project" value="TreeGrafter"/>
</dbReference>
<dbReference type="PANTHER" id="PTHR48111:SF73">
    <property type="entry name" value="ALKALINE PHOSPHATASE SYNTHESIS TRANSCRIPTIONAL REGULATORY PROTEIN PHOP"/>
    <property type="match status" value="1"/>
</dbReference>
<keyword evidence="4" id="KW-0238">DNA-binding</keyword>
<dbReference type="Proteomes" id="UP000288388">
    <property type="component" value="Unassembled WGS sequence"/>
</dbReference>
<dbReference type="PROSITE" id="PS51755">
    <property type="entry name" value="OMPR_PHOB"/>
    <property type="match status" value="1"/>
</dbReference>
<dbReference type="Pfam" id="PF00486">
    <property type="entry name" value="Trans_reg_C"/>
    <property type="match status" value="1"/>
</dbReference>
<gene>
    <name evidence="6" type="ORF">EK398_06885</name>
</gene>
<dbReference type="AlphaFoldDB" id="A0A437ULS2"/>
<reference evidence="6 7" key="1">
    <citation type="submission" date="2018-12" db="EMBL/GenBank/DDBJ databases">
        <title>A novel vanA-carrying plasmid in a clinical isolate of Enterococcus avium.</title>
        <authorList>
            <person name="Bernasconi O.J."/>
            <person name="Luzzaro F."/>
            <person name="Endimiani A."/>
        </authorList>
    </citation>
    <scope>NUCLEOTIDE SEQUENCE [LARGE SCALE GENOMIC DNA]</scope>
    <source>
        <strain evidence="6 7">LC0559/18</strain>
    </source>
</reference>
<dbReference type="GO" id="GO:0006355">
    <property type="term" value="P:regulation of DNA-templated transcription"/>
    <property type="evidence" value="ECO:0007669"/>
    <property type="project" value="InterPro"/>
</dbReference>
<dbReference type="Gene3D" id="3.40.50.2300">
    <property type="match status" value="1"/>
</dbReference>
<evidence type="ECO:0000256" key="3">
    <source>
        <dbReference type="ARBA" id="ARBA00023015"/>
    </source>
</evidence>
<evidence type="ECO:0000256" key="1">
    <source>
        <dbReference type="ARBA" id="ARBA00022553"/>
    </source>
</evidence>
<evidence type="ECO:0000313" key="6">
    <source>
        <dbReference type="EMBL" id="RVU94594.1"/>
    </source>
</evidence>
<dbReference type="SUPFAM" id="SSF52172">
    <property type="entry name" value="CheY-like"/>
    <property type="match status" value="1"/>
</dbReference>
<dbReference type="PROSITE" id="PS50110">
    <property type="entry name" value="RESPONSE_REGULATORY"/>
    <property type="match status" value="1"/>
</dbReference>
<keyword evidence="5" id="KW-0804">Transcription</keyword>
<keyword evidence="2" id="KW-0902">Two-component regulatory system</keyword>
<evidence type="ECO:0000256" key="5">
    <source>
        <dbReference type="ARBA" id="ARBA00023163"/>
    </source>
</evidence>
<protein>
    <submittedName>
        <fullName evidence="6">Response regulator transcription factor</fullName>
    </submittedName>
</protein>
<organism evidence="6 7">
    <name type="scientific">Enterococcus avium</name>
    <name type="common">Streptococcus avium</name>
    <dbReference type="NCBI Taxonomy" id="33945"/>
    <lineage>
        <taxon>Bacteria</taxon>
        <taxon>Bacillati</taxon>
        <taxon>Bacillota</taxon>
        <taxon>Bacilli</taxon>
        <taxon>Lactobacillales</taxon>
        <taxon>Enterococcaceae</taxon>
        <taxon>Enterococcus</taxon>
    </lineage>
</organism>
<dbReference type="InterPro" id="IPR036388">
    <property type="entry name" value="WH-like_DNA-bd_sf"/>
</dbReference>
<evidence type="ECO:0000313" key="7">
    <source>
        <dbReference type="Proteomes" id="UP000288388"/>
    </source>
</evidence>
<dbReference type="CDD" id="cd17574">
    <property type="entry name" value="REC_OmpR"/>
    <property type="match status" value="1"/>
</dbReference>
<dbReference type="InterPro" id="IPR001789">
    <property type="entry name" value="Sig_transdc_resp-reg_receiver"/>
</dbReference>
<dbReference type="Gene3D" id="6.10.250.690">
    <property type="match status" value="1"/>
</dbReference>
<name>A0A437ULS2_ENTAV</name>
<accession>A0A437ULS2</accession>
<dbReference type="InterPro" id="IPR039420">
    <property type="entry name" value="WalR-like"/>
</dbReference>